<sequence length="141" mass="15504">MTYDPGPPATNEGLGSWPVVGPSGMRPCHDTTSNLWTCPIPTQETTHALVTLLGLRVFMGSDDLCRSGSQSAEIFLPREQNGAPTNGNYVNIRPNRDSNPRYVANMPAQWSVMRLSAQIFFSDKTSIGSRINKRHARLSSK</sequence>
<proteinExistence type="predicted"/>
<dbReference type="AlphaFoldDB" id="A0A4C1YYB7"/>
<gene>
    <name evidence="1" type="ORF">EVAR_99306_1</name>
</gene>
<accession>A0A4C1YYB7</accession>
<dbReference type="Proteomes" id="UP000299102">
    <property type="component" value="Unassembled WGS sequence"/>
</dbReference>
<protein>
    <submittedName>
        <fullName evidence="1">Uncharacterized protein</fullName>
    </submittedName>
</protein>
<comment type="caution">
    <text evidence="1">The sequence shown here is derived from an EMBL/GenBank/DDBJ whole genome shotgun (WGS) entry which is preliminary data.</text>
</comment>
<keyword evidence="2" id="KW-1185">Reference proteome</keyword>
<organism evidence="1 2">
    <name type="scientific">Eumeta variegata</name>
    <name type="common">Bagworm moth</name>
    <name type="synonym">Eumeta japonica</name>
    <dbReference type="NCBI Taxonomy" id="151549"/>
    <lineage>
        <taxon>Eukaryota</taxon>
        <taxon>Metazoa</taxon>
        <taxon>Ecdysozoa</taxon>
        <taxon>Arthropoda</taxon>
        <taxon>Hexapoda</taxon>
        <taxon>Insecta</taxon>
        <taxon>Pterygota</taxon>
        <taxon>Neoptera</taxon>
        <taxon>Endopterygota</taxon>
        <taxon>Lepidoptera</taxon>
        <taxon>Glossata</taxon>
        <taxon>Ditrysia</taxon>
        <taxon>Tineoidea</taxon>
        <taxon>Psychidae</taxon>
        <taxon>Oiketicinae</taxon>
        <taxon>Eumeta</taxon>
    </lineage>
</organism>
<name>A0A4C1YYB7_EUMVA</name>
<evidence type="ECO:0000313" key="1">
    <source>
        <dbReference type="EMBL" id="GBP79784.1"/>
    </source>
</evidence>
<reference evidence="1 2" key="1">
    <citation type="journal article" date="2019" name="Commun. Biol.">
        <title>The bagworm genome reveals a unique fibroin gene that provides high tensile strength.</title>
        <authorList>
            <person name="Kono N."/>
            <person name="Nakamura H."/>
            <person name="Ohtoshi R."/>
            <person name="Tomita M."/>
            <person name="Numata K."/>
            <person name="Arakawa K."/>
        </authorList>
    </citation>
    <scope>NUCLEOTIDE SEQUENCE [LARGE SCALE GENOMIC DNA]</scope>
</reference>
<evidence type="ECO:0000313" key="2">
    <source>
        <dbReference type="Proteomes" id="UP000299102"/>
    </source>
</evidence>
<dbReference type="EMBL" id="BGZK01001430">
    <property type="protein sequence ID" value="GBP79784.1"/>
    <property type="molecule type" value="Genomic_DNA"/>
</dbReference>